<dbReference type="InterPro" id="IPR036291">
    <property type="entry name" value="NAD(P)-bd_dom_sf"/>
</dbReference>
<dbReference type="Gene3D" id="3.90.180.10">
    <property type="entry name" value="Medium-chain alcohol dehydrogenases, catalytic domain"/>
    <property type="match status" value="1"/>
</dbReference>
<comment type="caution">
    <text evidence="3">The sequence shown here is derived from an EMBL/GenBank/DDBJ whole genome shotgun (WGS) entry which is preliminary data.</text>
</comment>
<feature type="domain" description="Enoyl reductase (ER)" evidence="2">
    <location>
        <begin position="31"/>
        <end position="353"/>
    </location>
</feature>
<dbReference type="InterPro" id="IPR020843">
    <property type="entry name" value="ER"/>
</dbReference>
<accession>A0ABP7SHI3</accession>
<dbReference type="Gene3D" id="3.40.50.720">
    <property type="entry name" value="NAD(P)-binding Rossmann-like Domain"/>
    <property type="match status" value="1"/>
</dbReference>
<gene>
    <name evidence="3" type="ORF">GCM10022212_01420</name>
</gene>
<dbReference type="InterPro" id="IPR011032">
    <property type="entry name" value="GroES-like_sf"/>
</dbReference>
<keyword evidence="1" id="KW-0560">Oxidoreductase</keyword>
<dbReference type="PANTHER" id="PTHR43205">
    <property type="entry name" value="PROSTAGLANDIN REDUCTASE"/>
    <property type="match status" value="1"/>
</dbReference>
<evidence type="ECO:0000313" key="3">
    <source>
        <dbReference type="EMBL" id="GAA4011820.1"/>
    </source>
</evidence>
<dbReference type="Pfam" id="PF16884">
    <property type="entry name" value="ADH_N_2"/>
    <property type="match status" value="1"/>
</dbReference>
<dbReference type="SUPFAM" id="SSF50129">
    <property type="entry name" value="GroES-like"/>
    <property type="match status" value="1"/>
</dbReference>
<dbReference type="InterPro" id="IPR013149">
    <property type="entry name" value="ADH-like_C"/>
</dbReference>
<dbReference type="Pfam" id="PF00107">
    <property type="entry name" value="ADH_zinc_N"/>
    <property type="match status" value="1"/>
</dbReference>
<dbReference type="EMBL" id="BAAAZE010000001">
    <property type="protein sequence ID" value="GAA4011820.1"/>
    <property type="molecule type" value="Genomic_DNA"/>
</dbReference>
<dbReference type="InterPro" id="IPR045010">
    <property type="entry name" value="MDR_fam"/>
</dbReference>
<dbReference type="SMART" id="SM00829">
    <property type="entry name" value="PKS_ER"/>
    <property type="match status" value="1"/>
</dbReference>
<organism evidence="3 4">
    <name type="scientific">Actimicrobium antarcticum</name>
    <dbReference type="NCBI Taxonomy" id="1051899"/>
    <lineage>
        <taxon>Bacteria</taxon>
        <taxon>Pseudomonadati</taxon>
        <taxon>Pseudomonadota</taxon>
        <taxon>Betaproteobacteria</taxon>
        <taxon>Burkholderiales</taxon>
        <taxon>Oxalobacteraceae</taxon>
        <taxon>Actimicrobium</taxon>
    </lineage>
</organism>
<dbReference type="PANTHER" id="PTHR43205:SF7">
    <property type="entry name" value="PROSTAGLANDIN REDUCTASE 1"/>
    <property type="match status" value="1"/>
</dbReference>
<evidence type="ECO:0000256" key="1">
    <source>
        <dbReference type="ARBA" id="ARBA00023002"/>
    </source>
</evidence>
<dbReference type="Proteomes" id="UP001501353">
    <property type="component" value="Unassembled WGS sequence"/>
</dbReference>
<name>A0ABP7SHI3_9BURK</name>
<reference evidence="4" key="1">
    <citation type="journal article" date="2019" name="Int. J. Syst. Evol. Microbiol.">
        <title>The Global Catalogue of Microorganisms (GCM) 10K type strain sequencing project: providing services to taxonomists for standard genome sequencing and annotation.</title>
        <authorList>
            <consortium name="The Broad Institute Genomics Platform"/>
            <consortium name="The Broad Institute Genome Sequencing Center for Infectious Disease"/>
            <person name="Wu L."/>
            <person name="Ma J."/>
        </authorList>
    </citation>
    <scope>NUCLEOTIDE SEQUENCE [LARGE SCALE GENOMIC DNA]</scope>
    <source>
        <strain evidence="4">JCM 16673</strain>
    </source>
</reference>
<proteinExistence type="predicted"/>
<dbReference type="RefSeq" id="WP_344761269.1">
    <property type="nucleotide sequence ID" value="NZ_BAAAZE010000001.1"/>
</dbReference>
<dbReference type="SUPFAM" id="SSF51735">
    <property type="entry name" value="NAD(P)-binding Rossmann-fold domains"/>
    <property type="match status" value="1"/>
</dbReference>
<evidence type="ECO:0000259" key="2">
    <source>
        <dbReference type="SMART" id="SM00829"/>
    </source>
</evidence>
<sequence>MPTSIHPTAATHVLPATIDNQQWIYLRHPDGVVGPEHYALRTQSLSTVLSAGEVLVEARYLSVDPYMRINQSSRPTYNALPHALDTVQTAGVVGRVMASGVPHLAPGDWVEGMLGWQTHARVHHSVLRKLDPALAPVSTALGALGMPGRTAWFGLTESGRPHAGEVVVVSGAAGAVGSLVAQFAKRHGCKVLGIAGGASKCDWLRTTLGLDWAVDYKAHADADALAATIKALTGGVDVYFDNVGGMVTDAVIPLINLRARIIICGTISQYSGGLDQPESGPRFLHHMLYQRATIQGMLARDYAHRMDEMLKIVGPWVKAGSLVFEETIVHGFDQLPATLNSLFTGDHRGKLLVAVDPL</sequence>
<protein>
    <submittedName>
        <fullName evidence="3">NADP-dependent oxidoreductase</fullName>
    </submittedName>
</protein>
<dbReference type="InterPro" id="IPR041694">
    <property type="entry name" value="ADH_N_2"/>
</dbReference>
<evidence type="ECO:0000313" key="4">
    <source>
        <dbReference type="Proteomes" id="UP001501353"/>
    </source>
</evidence>
<keyword evidence="4" id="KW-1185">Reference proteome</keyword>
<dbReference type="CDD" id="cd05288">
    <property type="entry name" value="PGDH"/>
    <property type="match status" value="1"/>
</dbReference>